<dbReference type="PANTHER" id="PTHR45947:SF3">
    <property type="entry name" value="SULFOQUINOVOSYL TRANSFERASE SQD2"/>
    <property type="match status" value="1"/>
</dbReference>
<dbReference type="eggNOG" id="COG0438">
    <property type="taxonomic scope" value="Bacteria"/>
</dbReference>
<keyword evidence="3" id="KW-0808">Transferase</keyword>
<dbReference type="InterPro" id="IPR028098">
    <property type="entry name" value="Glyco_trans_4-like_N"/>
</dbReference>
<dbReference type="CAZy" id="GT4">
    <property type="family name" value="Glycosyltransferase Family 4"/>
</dbReference>
<dbReference type="PANTHER" id="PTHR45947">
    <property type="entry name" value="SULFOQUINOVOSYL TRANSFERASE SQD2"/>
    <property type="match status" value="1"/>
</dbReference>
<dbReference type="AlphaFoldDB" id="D1PIS4"/>
<dbReference type="Pfam" id="PF00534">
    <property type="entry name" value="Glycos_transf_1"/>
    <property type="match status" value="1"/>
</dbReference>
<dbReference type="Pfam" id="PF13439">
    <property type="entry name" value="Glyco_transf_4"/>
    <property type="match status" value="1"/>
</dbReference>
<evidence type="ECO:0000259" key="2">
    <source>
        <dbReference type="Pfam" id="PF13439"/>
    </source>
</evidence>
<dbReference type="Proteomes" id="UP000003438">
    <property type="component" value="Unassembled WGS sequence"/>
</dbReference>
<dbReference type="STRING" id="411471.SUBVAR_04239"/>
<dbReference type="EMBL" id="ACBY02000011">
    <property type="protein sequence ID" value="EFB77433.1"/>
    <property type="molecule type" value="Genomic_DNA"/>
</dbReference>
<dbReference type="HOGENOM" id="CLU_055069_0_0_9"/>
<dbReference type="SUPFAM" id="SSF53756">
    <property type="entry name" value="UDP-Glycosyltransferase/glycogen phosphorylase"/>
    <property type="match status" value="1"/>
</dbReference>
<dbReference type="CDD" id="cd03801">
    <property type="entry name" value="GT4_PimA-like"/>
    <property type="match status" value="1"/>
</dbReference>
<dbReference type="GO" id="GO:0016757">
    <property type="term" value="F:glycosyltransferase activity"/>
    <property type="evidence" value="ECO:0007669"/>
    <property type="project" value="UniProtKB-KW"/>
</dbReference>
<sequence length="348" mass="38680">MFRVHIYSGSLALVGKSGVGQAANHQHEALERTGVSVVTDWQPRADVVHINTVLPCSFRAARRARREGIPVIWYGHSTEADFRHSFVGSDLLAPLFKRWLCLCYNQADLILTPTPYAANILNGYGLRPPVQALSNGVDTDFFAPDPARRRAFREAYGLTDRDKAVISVGHFMERKGILDFIELARSTPQVRFYWFGHTDPALVPRKIREAMAAAPANLEFPGFLSQSELRDAYCGADAFLFCSHEETEGIVVLEALACGTPVLLRDIPVYNGWLTDGVNVYKGRNGWELRQKLAGILSGRLPDLTEAGRQVALARSLPNIGRALQDIYAALPARKKSSLPLRPRRRMA</sequence>
<name>D1PIS4_9FIRM</name>
<reference evidence="3" key="1">
    <citation type="submission" date="2009-12" db="EMBL/GenBank/DDBJ databases">
        <authorList>
            <person name="Weinstock G."/>
            <person name="Sodergren E."/>
            <person name="Clifton S."/>
            <person name="Fulton L."/>
            <person name="Fulton B."/>
            <person name="Courtney L."/>
            <person name="Fronick C."/>
            <person name="Harrison M."/>
            <person name="Strong C."/>
            <person name="Farmer C."/>
            <person name="Delahaunty K."/>
            <person name="Markovic C."/>
            <person name="Hall O."/>
            <person name="Minx P."/>
            <person name="Tomlinson C."/>
            <person name="Mitreva M."/>
            <person name="Nelson J."/>
            <person name="Hou S."/>
            <person name="Wollam A."/>
            <person name="Pepin K.H."/>
            <person name="Johnson M."/>
            <person name="Bhonagiri V."/>
            <person name="Nash W.E."/>
            <person name="Warren W."/>
            <person name="Chinwalla A."/>
            <person name="Mardis E.R."/>
            <person name="Wilson R.K."/>
        </authorList>
    </citation>
    <scope>NUCLEOTIDE SEQUENCE [LARGE SCALE GENOMIC DNA]</scope>
    <source>
        <strain evidence="3">DSM 15176</strain>
    </source>
</reference>
<dbReference type="RefSeq" id="WP_007045686.1">
    <property type="nucleotide sequence ID" value="NZ_GG704769.1"/>
</dbReference>
<evidence type="ECO:0000313" key="4">
    <source>
        <dbReference type="Proteomes" id="UP000003438"/>
    </source>
</evidence>
<dbReference type="EC" id="2.4.-.-" evidence="3"/>
<protein>
    <submittedName>
        <fullName evidence="3">Glycosyltransferase, group 1 family protein</fullName>
        <ecNumber evidence="3">2.4.-.-</ecNumber>
    </submittedName>
</protein>
<comment type="caution">
    <text evidence="3">The sequence shown here is derived from an EMBL/GenBank/DDBJ whole genome shotgun (WGS) entry which is preliminary data.</text>
</comment>
<dbReference type="InterPro" id="IPR001296">
    <property type="entry name" value="Glyco_trans_1"/>
</dbReference>
<organism evidence="3 4">
    <name type="scientific">Subdoligranulum variabile DSM 15176</name>
    <dbReference type="NCBI Taxonomy" id="411471"/>
    <lineage>
        <taxon>Bacteria</taxon>
        <taxon>Bacillati</taxon>
        <taxon>Bacillota</taxon>
        <taxon>Clostridia</taxon>
        <taxon>Eubacteriales</taxon>
        <taxon>Oscillospiraceae</taxon>
        <taxon>Subdoligranulum</taxon>
    </lineage>
</organism>
<gene>
    <name evidence="3" type="ORF">SUBVAR_04239</name>
</gene>
<evidence type="ECO:0000313" key="3">
    <source>
        <dbReference type="EMBL" id="EFB77433.1"/>
    </source>
</evidence>
<keyword evidence="4" id="KW-1185">Reference proteome</keyword>
<evidence type="ECO:0000259" key="1">
    <source>
        <dbReference type="Pfam" id="PF00534"/>
    </source>
</evidence>
<proteinExistence type="predicted"/>
<dbReference type="Gene3D" id="3.40.50.2000">
    <property type="entry name" value="Glycogen Phosphorylase B"/>
    <property type="match status" value="2"/>
</dbReference>
<feature type="domain" description="Glycosyltransferase subfamily 4-like N-terminal" evidence="2">
    <location>
        <begin position="44"/>
        <end position="140"/>
    </location>
</feature>
<feature type="domain" description="Glycosyl transferase family 1" evidence="1">
    <location>
        <begin position="150"/>
        <end position="297"/>
    </location>
</feature>
<keyword evidence="3" id="KW-0328">Glycosyltransferase</keyword>
<dbReference type="InterPro" id="IPR050194">
    <property type="entry name" value="Glycosyltransferase_grp1"/>
</dbReference>
<accession>D1PIS4</accession>